<evidence type="ECO:0000256" key="2">
    <source>
        <dbReference type="ARBA" id="ARBA00012438"/>
    </source>
</evidence>
<dbReference type="RefSeq" id="WP_353546753.1">
    <property type="nucleotide sequence ID" value="NZ_JAGKSB010000006.1"/>
</dbReference>
<dbReference type="Pfam" id="PF00512">
    <property type="entry name" value="HisKA"/>
    <property type="match status" value="1"/>
</dbReference>
<evidence type="ECO:0000256" key="7">
    <source>
        <dbReference type="SAM" id="Phobius"/>
    </source>
</evidence>
<feature type="modified residue" description="4-aspartylphosphate" evidence="6">
    <location>
        <position position="556"/>
    </location>
</feature>
<gene>
    <name evidence="10" type="ORF">J5U18_06765</name>
</gene>
<reference evidence="10" key="1">
    <citation type="submission" date="2021-03" db="EMBL/GenBank/DDBJ databases">
        <authorList>
            <person name="Lu T."/>
            <person name="Wang Q."/>
            <person name="Han X."/>
        </authorList>
    </citation>
    <scope>NUCLEOTIDE SEQUENCE</scope>
    <source>
        <strain evidence="10">WQ 2009</strain>
    </source>
</reference>
<dbReference type="InterPro" id="IPR036890">
    <property type="entry name" value="HATPase_C_sf"/>
</dbReference>
<organism evidence="10 11">
    <name type="scientific">Rhinopithecimicrobium faecis</name>
    <dbReference type="NCBI Taxonomy" id="2820698"/>
    <lineage>
        <taxon>Bacteria</taxon>
        <taxon>Pseudomonadati</taxon>
        <taxon>Bacteroidota</taxon>
        <taxon>Sphingobacteriia</taxon>
        <taxon>Sphingobacteriales</taxon>
        <taxon>Sphingobacteriaceae</taxon>
        <taxon>Rhinopithecimicrobium</taxon>
    </lineage>
</organism>
<dbReference type="Gene3D" id="1.10.287.130">
    <property type="match status" value="1"/>
</dbReference>
<evidence type="ECO:0000313" key="11">
    <source>
        <dbReference type="Proteomes" id="UP000679691"/>
    </source>
</evidence>
<dbReference type="Gene3D" id="3.30.565.10">
    <property type="entry name" value="Histidine kinase-like ATPase, C-terminal domain"/>
    <property type="match status" value="1"/>
</dbReference>
<dbReference type="SMART" id="SM00388">
    <property type="entry name" value="HisKA"/>
    <property type="match status" value="1"/>
</dbReference>
<keyword evidence="4" id="KW-0808">Transferase</keyword>
<dbReference type="SMART" id="SM00448">
    <property type="entry name" value="REC"/>
    <property type="match status" value="1"/>
</dbReference>
<dbReference type="InterPro" id="IPR001789">
    <property type="entry name" value="Sig_transdc_resp-reg_receiver"/>
</dbReference>
<evidence type="ECO:0000256" key="3">
    <source>
        <dbReference type="ARBA" id="ARBA00022553"/>
    </source>
</evidence>
<dbReference type="InterPro" id="IPR004358">
    <property type="entry name" value="Sig_transdc_His_kin-like_C"/>
</dbReference>
<dbReference type="SUPFAM" id="SSF47384">
    <property type="entry name" value="Homodimeric domain of signal transducing histidine kinase"/>
    <property type="match status" value="1"/>
</dbReference>
<dbReference type="InterPro" id="IPR005467">
    <property type="entry name" value="His_kinase_dom"/>
</dbReference>
<proteinExistence type="predicted"/>
<dbReference type="SMART" id="SM00387">
    <property type="entry name" value="HATPase_c"/>
    <property type="match status" value="1"/>
</dbReference>
<protein>
    <recommendedName>
        <fullName evidence="2">histidine kinase</fullName>
        <ecNumber evidence="2">2.7.13.3</ecNumber>
    </recommendedName>
</protein>
<feature type="transmembrane region" description="Helical" evidence="7">
    <location>
        <begin position="12"/>
        <end position="31"/>
    </location>
</feature>
<dbReference type="EC" id="2.7.13.3" evidence="2"/>
<dbReference type="Proteomes" id="UP000679691">
    <property type="component" value="Unassembled WGS sequence"/>
</dbReference>
<dbReference type="GO" id="GO:0005886">
    <property type="term" value="C:plasma membrane"/>
    <property type="evidence" value="ECO:0007669"/>
    <property type="project" value="TreeGrafter"/>
</dbReference>
<dbReference type="Pfam" id="PF00072">
    <property type="entry name" value="Response_reg"/>
    <property type="match status" value="1"/>
</dbReference>
<dbReference type="SUPFAM" id="SSF55874">
    <property type="entry name" value="ATPase domain of HSP90 chaperone/DNA topoisomerase II/histidine kinase"/>
    <property type="match status" value="1"/>
</dbReference>
<keyword evidence="7" id="KW-1133">Transmembrane helix</keyword>
<dbReference type="SUPFAM" id="SSF52172">
    <property type="entry name" value="CheY-like"/>
    <property type="match status" value="1"/>
</dbReference>
<feature type="domain" description="Response regulatory" evidence="9">
    <location>
        <begin position="508"/>
        <end position="624"/>
    </location>
</feature>
<dbReference type="GO" id="GO:0000155">
    <property type="term" value="F:phosphorelay sensor kinase activity"/>
    <property type="evidence" value="ECO:0007669"/>
    <property type="project" value="InterPro"/>
</dbReference>
<dbReference type="PRINTS" id="PR00344">
    <property type="entry name" value="BCTRLSENSOR"/>
</dbReference>
<evidence type="ECO:0000256" key="4">
    <source>
        <dbReference type="ARBA" id="ARBA00022679"/>
    </source>
</evidence>
<name>A0A8T4HA06_9SPHI</name>
<feature type="transmembrane region" description="Helical" evidence="7">
    <location>
        <begin position="217"/>
        <end position="238"/>
    </location>
</feature>
<dbReference type="EMBL" id="JAGKSB010000006">
    <property type="protein sequence ID" value="MBP3943263.1"/>
    <property type="molecule type" value="Genomic_DNA"/>
</dbReference>
<dbReference type="GO" id="GO:0009927">
    <property type="term" value="F:histidine phosphotransfer kinase activity"/>
    <property type="evidence" value="ECO:0007669"/>
    <property type="project" value="TreeGrafter"/>
</dbReference>
<evidence type="ECO:0000256" key="6">
    <source>
        <dbReference type="PROSITE-ProRule" id="PRU00169"/>
    </source>
</evidence>
<evidence type="ECO:0000256" key="5">
    <source>
        <dbReference type="ARBA" id="ARBA00022777"/>
    </source>
</evidence>
<accession>A0A8T4HA06</accession>
<keyword evidence="11" id="KW-1185">Reference proteome</keyword>
<dbReference type="PANTHER" id="PTHR43047:SF72">
    <property type="entry name" value="OSMOSENSING HISTIDINE PROTEIN KINASE SLN1"/>
    <property type="match status" value="1"/>
</dbReference>
<keyword evidence="7" id="KW-0812">Transmembrane</keyword>
<keyword evidence="7" id="KW-0472">Membrane</keyword>
<keyword evidence="3 6" id="KW-0597">Phosphoprotein</keyword>
<dbReference type="AlphaFoldDB" id="A0A8T4HA06"/>
<comment type="caution">
    <text evidence="10">The sequence shown here is derived from an EMBL/GenBank/DDBJ whole genome shotgun (WGS) entry which is preliminary data.</text>
</comment>
<dbReference type="PROSITE" id="PS50109">
    <property type="entry name" value="HIS_KIN"/>
    <property type="match status" value="1"/>
</dbReference>
<dbReference type="InterPro" id="IPR036097">
    <property type="entry name" value="HisK_dim/P_sf"/>
</dbReference>
<dbReference type="Gene3D" id="3.40.50.2300">
    <property type="match status" value="1"/>
</dbReference>
<dbReference type="InterPro" id="IPR003661">
    <property type="entry name" value="HisK_dim/P_dom"/>
</dbReference>
<evidence type="ECO:0000313" key="10">
    <source>
        <dbReference type="EMBL" id="MBP3943263.1"/>
    </source>
</evidence>
<evidence type="ECO:0000259" key="9">
    <source>
        <dbReference type="PROSITE" id="PS50110"/>
    </source>
</evidence>
<sequence length="630" mass="71773">MVLKKQQRNKLFRILLITLSFVLLLTIATVFNTQYRQYRILTNHIHSIYQEIQTYESPFSVFLKRQSEAENAFIRYVINLDSTPYKRYVQQLNALDSQSQVVQNKQLLAQFKKDSSLNILAKELPEELTTAQAIIPQLQKNLKILPHHCTLMVNQQHFSETTISTKNLNQAIAKNLKLMNDLHLSLTKIVDYENKRYQLDAEQTFLKLLEKANILKYEMIICICLSLLLLLIVLFYQYNMSGFEKRLLEEKHYAAQLAEDKTDKLTTISHEIRTPLNSLLGIIEMLKDNIQGLNKDQKMLIDSSYSSIRHTSKTINDILNISKINELSKIQCQETFTLWDTIACTIAMHQQDALLKNLQLLVSNEIPQTLIVQADELKIKQILINIISNAIKYSHEGTIHCKASIRTDGLLSLQVSDQGVGIPATMHRSIFRRYFTVAPQLPVNTGVGLGLYITKKLIAGMHGHIQVKSEVNKGSTFTINLPLTIVSNDTEPPEGAPAKKAAIPSHLSLLLVDDNPLNLLFLRHLLQDHDLCYTAKNGAEALAILGEQPIDLVITDLNMPEVSGLELLKKLRQEGKNPGTKVICTSSTPEQIKALEWKNELYFDEIIFKPFQKEELINLITKVLQTSERK</sequence>
<feature type="domain" description="Histidine kinase" evidence="8">
    <location>
        <begin position="267"/>
        <end position="485"/>
    </location>
</feature>
<dbReference type="Pfam" id="PF02518">
    <property type="entry name" value="HATPase_c"/>
    <property type="match status" value="1"/>
</dbReference>
<dbReference type="InterPro" id="IPR011006">
    <property type="entry name" value="CheY-like_superfamily"/>
</dbReference>
<dbReference type="PROSITE" id="PS50110">
    <property type="entry name" value="RESPONSE_REGULATORY"/>
    <property type="match status" value="1"/>
</dbReference>
<dbReference type="CDD" id="cd00082">
    <property type="entry name" value="HisKA"/>
    <property type="match status" value="1"/>
</dbReference>
<comment type="catalytic activity">
    <reaction evidence="1">
        <text>ATP + protein L-histidine = ADP + protein N-phospho-L-histidine.</text>
        <dbReference type="EC" id="2.7.13.3"/>
    </reaction>
</comment>
<evidence type="ECO:0000256" key="1">
    <source>
        <dbReference type="ARBA" id="ARBA00000085"/>
    </source>
</evidence>
<dbReference type="InterPro" id="IPR003594">
    <property type="entry name" value="HATPase_dom"/>
</dbReference>
<evidence type="ECO:0000259" key="8">
    <source>
        <dbReference type="PROSITE" id="PS50109"/>
    </source>
</evidence>
<keyword evidence="5" id="KW-0418">Kinase</keyword>
<dbReference type="PANTHER" id="PTHR43047">
    <property type="entry name" value="TWO-COMPONENT HISTIDINE PROTEIN KINASE"/>
    <property type="match status" value="1"/>
</dbReference>